<feature type="binding site" evidence="7">
    <location>
        <position position="283"/>
    </location>
    <ligand>
        <name>hybrid [4Fe-2O-2S] cluster</name>
        <dbReference type="ChEBI" id="CHEBI:60519"/>
    </ligand>
</feature>
<keyword evidence="2 7" id="KW-0963">Cytoplasm</keyword>
<evidence type="ECO:0000256" key="5">
    <source>
        <dbReference type="ARBA" id="ARBA00023004"/>
    </source>
</evidence>
<sequence length="560" mass="59281">MFCYQCEQTDRTDSPDRPNLLTFGCAASKGNCGKDATTAALQDVLVHVNLGIGQYAQKARELGSPDPQYAAHASFDLFTTLTNVNFNATRFMSLIAEAVRMREQARLAYENAARTAGVEPETLSGAAQFLPATTISEAVAQALEIGVDAGLDILGADVVGLRNLNLYGLKGVCAYAHHAHALGYRSDETDAGIEASLAFLAGGPSDPDALLAHALELGSLNYAVMAMLDEANTGRFGSPVPTPVRVTPVVGKAILVSGHDLHDLAEILEATEGTGINVYTHGELLPANGYPELHKHTHLIGNYGGAWQDQQRDFTAFPGPIVMTSNCLIEPRPAYRNRIFTTGPVGWPGIRHLDTAELSLVIKAAQSLPGFTTEVPAETVTTGFGRDAVLSVADTVIQAVKDGAIKRFLLIGGCDGAAPGRNYYTEVADHAPADTVLMTLGCNKYRFNSHEFGDIGGIPRLLDIGQCNDSYSAVQIALALADAFDCGVNDLPLSLFVSWFEQKAAAVLLTLLSLGIRNIRLGPTLPAFLTPAVVGILVDKFALKPIGDPAQDLADAIAGA</sequence>
<comment type="function">
    <text evidence="7">Catalyzes the reduction of hydroxylamine to form NH(3) and H(2)O.</text>
</comment>
<organism evidence="8 9">
    <name type="scientific">Mycobacterium paragordonae</name>
    <dbReference type="NCBI Taxonomy" id="1389713"/>
    <lineage>
        <taxon>Bacteria</taxon>
        <taxon>Bacillati</taxon>
        <taxon>Actinomycetota</taxon>
        <taxon>Actinomycetes</taxon>
        <taxon>Mycobacteriales</taxon>
        <taxon>Mycobacteriaceae</taxon>
        <taxon>Mycobacterium</taxon>
    </lineage>
</organism>
<feature type="binding site" evidence="7">
    <location>
        <position position="442"/>
    </location>
    <ligand>
        <name>hybrid [4Fe-2O-2S] cluster</name>
        <dbReference type="ChEBI" id="CHEBI:60519"/>
    </ligand>
</feature>
<name>A0A4R5WZ81_9MYCO</name>
<dbReference type="EMBL" id="JAUFSA010000001">
    <property type="protein sequence ID" value="MDP7733967.1"/>
    <property type="molecule type" value="Genomic_DNA"/>
</dbReference>
<dbReference type="SUPFAM" id="SSF56821">
    <property type="entry name" value="Prismane protein-like"/>
    <property type="match status" value="1"/>
</dbReference>
<dbReference type="HAMAP" id="MF_00069">
    <property type="entry name" value="Hydroxylam_reduct"/>
    <property type="match status" value="1"/>
</dbReference>
<dbReference type="Gene3D" id="3.40.50.2030">
    <property type="match status" value="2"/>
</dbReference>
<dbReference type="PANTHER" id="PTHR30109:SF0">
    <property type="entry name" value="HYDROXYLAMINE REDUCTASE"/>
    <property type="match status" value="1"/>
</dbReference>
<dbReference type="InterPro" id="IPR016099">
    <property type="entry name" value="Prismane-like_a/b-sand"/>
</dbReference>
<evidence type="ECO:0000256" key="2">
    <source>
        <dbReference type="ARBA" id="ARBA00022490"/>
    </source>
</evidence>
<comment type="subcellular location">
    <subcellularLocation>
        <location evidence="1 7">Cytoplasm</location>
    </subcellularLocation>
</comment>
<evidence type="ECO:0000256" key="6">
    <source>
        <dbReference type="ARBA" id="ARBA00023014"/>
    </source>
</evidence>
<dbReference type="FunFam" id="3.40.50.2030:FF:000002">
    <property type="entry name" value="Hydroxylamine reductase"/>
    <property type="match status" value="1"/>
</dbReference>
<feature type="modified residue" description="Cysteine persulfide" evidence="7">
    <location>
        <position position="414"/>
    </location>
</feature>
<dbReference type="InterPro" id="IPR004137">
    <property type="entry name" value="HCP/CODH"/>
</dbReference>
<evidence type="ECO:0000256" key="1">
    <source>
        <dbReference type="ARBA" id="ARBA00004496"/>
    </source>
</evidence>
<gene>
    <name evidence="7 8" type="primary">hcp</name>
    <name evidence="8" type="synonym">priS</name>
    <name evidence="8" type="ORF">QXL92_04270</name>
</gene>
<dbReference type="GO" id="GO:0050418">
    <property type="term" value="F:hydroxylamine reductase activity"/>
    <property type="evidence" value="ECO:0007669"/>
    <property type="project" value="UniProtKB-UniRule"/>
</dbReference>
<feature type="binding site" evidence="7">
    <location>
        <position position="327"/>
    </location>
    <ligand>
        <name>hybrid [4Fe-2O-2S] cluster</name>
        <dbReference type="ChEBI" id="CHEBI:60519"/>
    </ligand>
</feature>
<dbReference type="RefSeq" id="WP_133435385.1">
    <property type="nucleotide sequence ID" value="NZ_JAUFSA010000001.1"/>
</dbReference>
<keyword evidence="7" id="KW-0004">4Fe-4S</keyword>
<protein>
    <recommendedName>
        <fullName evidence="7">Hydroxylamine reductase</fullName>
        <ecNumber evidence="7">1.7.99.1</ecNumber>
    </recommendedName>
    <alternativeName>
        <fullName evidence="7">Hybrid-cluster protein</fullName>
        <shortName evidence="7">HCP</shortName>
    </alternativeName>
    <alternativeName>
        <fullName evidence="7">Prismane protein</fullName>
    </alternativeName>
</protein>
<feature type="binding site" evidence="7">
    <location>
        <position position="501"/>
    </location>
    <ligand>
        <name>hybrid [4Fe-2O-2S] cluster</name>
        <dbReference type="ChEBI" id="CHEBI:60519"/>
    </ligand>
</feature>
<comment type="catalytic activity">
    <reaction evidence="7">
        <text>A + NH4(+) + H2O = hydroxylamine + AH2 + H(+)</text>
        <dbReference type="Rhea" id="RHEA:22052"/>
        <dbReference type="ChEBI" id="CHEBI:13193"/>
        <dbReference type="ChEBI" id="CHEBI:15377"/>
        <dbReference type="ChEBI" id="CHEBI:15378"/>
        <dbReference type="ChEBI" id="CHEBI:15429"/>
        <dbReference type="ChEBI" id="CHEBI:17499"/>
        <dbReference type="ChEBI" id="CHEBI:28938"/>
        <dbReference type="EC" id="1.7.99.1"/>
    </reaction>
</comment>
<dbReference type="GO" id="GO:0046872">
    <property type="term" value="F:metal ion binding"/>
    <property type="evidence" value="ECO:0007669"/>
    <property type="project" value="UniProtKB-KW"/>
</dbReference>
<dbReference type="Pfam" id="PF03063">
    <property type="entry name" value="Prismane"/>
    <property type="match status" value="1"/>
</dbReference>
<comment type="cofactor">
    <cofactor evidence="7">
        <name>hybrid [4Fe-2O-2S] cluster</name>
        <dbReference type="ChEBI" id="CHEBI:60519"/>
    </cofactor>
    <text evidence="7">Binds 1 hybrid [4Fe-2O-2S] cluster.</text>
</comment>
<proteinExistence type="inferred from homology"/>
<evidence type="ECO:0000313" key="8">
    <source>
        <dbReference type="EMBL" id="MDP7733967.1"/>
    </source>
</evidence>
<dbReference type="CDD" id="cd01914">
    <property type="entry name" value="HCP"/>
    <property type="match status" value="1"/>
</dbReference>
<feature type="binding site" evidence="7">
    <location>
        <position position="6"/>
    </location>
    <ligand>
        <name>[4Fe-4S] cluster</name>
        <dbReference type="ChEBI" id="CHEBI:49883"/>
    </ligand>
</feature>
<dbReference type="GO" id="GO:0005737">
    <property type="term" value="C:cytoplasm"/>
    <property type="evidence" value="ECO:0007669"/>
    <property type="project" value="UniProtKB-SubCell"/>
</dbReference>
<dbReference type="Proteomes" id="UP001229081">
    <property type="component" value="Unassembled WGS sequence"/>
</dbReference>
<feature type="binding site" description="via persulfide group" evidence="7">
    <location>
        <position position="414"/>
    </location>
    <ligand>
        <name>hybrid [4Fe-2O-2S] cluster</name>
        <dbReference type="ChEBI" id="CHEBI:60519"/>
    </ligand>
</feature>
<feature type="binding site" evidence="7">
    <location>
        <position position="25"/>
    </location>
    <ligand>
        <name>[4Fe-4S] cluster</name>
        <dbReference type="ChEBI" id="CHEBI:49883"/>
    </ligand>
</feature>
<comment type="caution">
    <text evidence="8">The sequence shown here is derived from an EMBL/GenBank/DDBJ whole genome shotgun (WGS) entry which is preliminary data.</text>
</comment>
<dbReference type="InterPro" id="IPR016100">
    <property type="entry name" value="Prismane_a-bundle"/>
</dbReference>
<evidence type="ECO:0000256" key="7">
    <source>
        <dbReference type="HAMAP-Rule" id="MF_00069"/>
    </source>
</evidence>
<keyword evidence="3 7" id="KW-0479">Metal-binding</keyword>
<dbReference type="NCBIfam" id="NF003658">
    <property type="entry name" value="PRK05290.1"/>
    <property type="match status" value="1"/>
</dbReference>
<dbReference type="PANTHER" id="PTHR30109">
    <property type="entry name" value="HYDROXYLAMINE REDUCTASE"/>
    <property type="match status" value="1"/>
</dbReference>
<keyword evidence="4 7" id="KW-0560">Oxidoreductase</keyword>
<accession>A0A4R5WZ81</accession>
<keyword evidence="6 7" id="KW-0411">Iron-sulfur</keyword>
<dbReference type="NCBIfam" id="TIGR01703">
    <property type="entry name" value="hybrid_clust"/>
    <property type="match status" value="1"/>
</dbReference>
<dbReference type="GO" id="GO:0051539">
    <property type="term" value="F:4 iron, 4 sulfur cluster binding"/>
    <property type="evidence" value="ECO:0007669"/>
    <property type="project" value="UniProtKB-KW"/>
</dbReference>
<evidence type="ECO:0000313" key="9">
    <source>
        <dbReference type="Proteomes" id="UP001229081"/>
    </source>
</evidence>
<dbReference type="InterPro" id="IPR011254">
    <property type="entry name" value="Prismane-like_sf"/>
</dbReference>
<dbReference type="AlphaFoldDB" id="A0A4R5WZ81"/>
<evidence type="ECO:0000256" key="4">
    <source>
        <dbReference type="ARBA" id="ARBA00023002"/>
    </source>
</evidence>
<comment type="cofactor">
    <cofactor evidence="7">
        <name>[4Fe-4S] cluster</name>
        <dbReference type="ChEBI" id="CHEBI:49883"/>
    </cofactor>
    <text evidence="7">Binds 1 [4Fe-4S] cluster.</text>
</comment>
<feature type="binding site" evidence="7">
    <location>
        <position position="467"/>
    </location>
    <ligand>
        <name>hybrid [4Fe-2O-2S] cluster</name>
        <dbReference type="ChEBI" id="CHEBI:60519"/>
    </ligand>
</feature>
<feature type="binding site" evidence="7">
    <location>
        <position position="32"/>
    </location>
    <ligand>
        <name>[4Fe-4S] cluster</name>
        <dbReference type="ChEBI" id="CHEBI:49883"/>
    </ligand>
</feature>
<keyword evidence="5 7" id="KW-0408">Iron</keyword>
<feature type="binding site" evidence="7">
    <location>
        <position position="259"/>
    </location>
    <ligand>
        <name>hybrid [4Fe-2O-2S] cluster</name>
        <dbReference type="ChEBI" id="CHEBI:60519"/>
    </ligand>
</feature>
<reference evidence="8" key="1">
    <citation type="submission" date="2023-06" db="EMBL/GenBank/DDBJ databases">
        <title>Identification of two novel mycobacterium reveal diversities and complexities of Mycobacterium gordonae clade.</title>
        <authorList>
            <person name="Matsumoto Y."/>
            <person name="Nakamura S."/>
            <person name="Motooka D."/>
            <person name="Fukushima K."/>
        </authorList>
    </citation>
    <scope>NUCLEOTIDE SEQUENCE</scope>
    <source>
        <strain evidence="8">TY812</strain>
    </source>
</reference>
<comment type="similarity">
    <text evidence="7">Belongs to the HCP family.</text>
</comment>
<evidence type="ECO:0000256" key="3">
    <source>
        <dbReference type="ARBA" id="ARBA00022723"/>
    </source>
</evidence>
<dbReference type="FunFam" id="3.40.50.2030:FF:000001">
    <property type="entry name" value="Hydroxylamine reductase"/>
    <property type="match status" value="1"/>
</dbReference>
<dbReference type="PIRSF" id="PIRSF000076">
    <property type="entry name" value="HCP"/>
    <property type="match status" value="1"/>
</dbReference>
<dbReference type="GO" id="GO:0004601">
    <property type="term" value="F:peroxidase activity"/>
    <property type="evidence" value="ECO:0007669"/>
    <property type="project" value="TreeGrafter"/>
</dbReference>
<dbReference type="Gene3D" id="1.20.1270.20">
    <property type="match status" value="2"/>
</dbReference>
<dbReference type="InterPro" id="IPR010048">
    <property type="entry name" value="Hydroxylam_reduct"/>
</dbReference>
<feature type="binding site" evidence="7">
    <location>
        <position position="503"/>
    </location>
    <ligand>
        <name>hybrid [4Fe-2O-2S] cluster</name>
        <dbReference type="ChEBI" id="CHEBI:60519"/>
    </ligand>
</feature>
<feature type="binding site" evidence="7">
    <location>
        <position position="3"/>
    </location>
    <ligand>
        <name>[4Fe-4S] cluster</name>
        <dbReference type="ChEBI" id="CHEBI:49883"/>
    </ligand>
</feature>
<dbReference type="EC" id="1.7.99.1" evidence="7"/>
<dbReference type="GO" id="GO:0042542">
    <property type="term" value="P:response to hydrogen peroxide"/>
    <property type="evidence" value="ECO:0007669"/>
    <property type="project" value="TreeGrafter"/>
</dbReference>